<accession>A0AAU8JCY2</accession>
<dbReference type="EMBL" id="CP159837">
    <property type="protein sequence ID" value="XCM37028.1"/>
    <property type="molecule type" value="Genomic_DNA"/>
</dbReference>
<name>A0AAU8JCY2_9CYAN</name>
<gene>
    <name evidence="1" type="ORF">ABWT76_005834</name>
</gene>
<dbReference type="AlphaFoldDB" id="A0AAU8JCY2"/>
<protein>
    <submittedName>
        <fullName evidence="1">Uncharacterized protein</fullName>
    </submittedName>
</protein>
<reference evidence="1" key="1">
    <citation type="submission" date="2024-07" db="EMBL/GenBank/DDBJ databases">
        <authorList>
            <person name="Kim Y.J."/>
            <person name="Jeong J.Y."/>
        </authorList>
    </citation>
    <scope>NUCLEOTIDE SEQUENCE</scope>
    <source>
        <strain evidence="1">GIHE-MW2</strain>
    </source>
</reference>
<evidence type="ECO:0000313" key="1">
    <source>
        <dbReference type="EMBL" id="XCM37028.1"/>
    </source>
</evidence>
<dbReference type="RefSeq" id="WP_190876810.1">
    <property type="nucleotide sequence ID" value="NZ_CP159837.1"/>
</dbReference>
<organism evidence="1">
    <name type="scientific">Planktothricoides raciborskii GIHE-MW2</name>
    <dbReference type="NCBI Taxonomy" id="2792601"/>
    <lineage>
        <taxon>Bacteria</taxon>
        <taxon>Bacillati</taxon>
        <taxon>Cyanobacteriota</taxon>
        <taxon>Cyanophyceae</taxon>
        <taxon>Oscillatoriophycideae</taxon>
        <taxon>Oscillatoriales</taxon>
        <taxon>Oscillatoriaceae</taxon>
        <taxon>Planktothricoides</taxon>
    </lineage>
</organism>
<sequence length="593" mass="66398">MDKVVISGHQSNLSLPQYGYDLVVSTTQESINATMKQFLDKFEGKEFISCYVSQEQSDGTYTDVPGDYDRLSKIAGMDLFSIPTTNQTADQKAAADQAYDNYFSFAFKATMGLPDFSLESIPNVIILDKGSVIVTYNLFFKDFRILNAEPQRRGYSWTNLSQADAPAPWVFQFSVKLDLNSSDSAFIHLPETVQRKVKNLNPHSAFSVQQLYLDLNTAGLETAPTVMGLEPTSTAYIYLTRVFINSYLKQLQDEQSKDPANPDGNILLGYSVKPTKPSTRTSSIIPTDLTFMVSPFRDENGVPTKIYDLYTLNYLVMSDNHHMPASVEFGWNWIEKSEERDYAGTMTIKKGIFASFLNQQLSPSLNSVCLIPNCKMNIPNPFYMEWSCGYTGDTTPQTYQVVNDSTSKVLTFSYSKSASDSDTFVPLWGNITLTNSVQSDIYLENNIIRTVTTATAYVHINCEGGVTEGNFVKYQTETSYQIGVDQSGNLTVVLTTGSPKFSDFSDKIDPSSWSEFVTLGQIDGVVDKVKSFWTNLKRFLDNHETAILAMLKGSGIWVFPGGKTFIFKDVYFSDHQDLVAHVTYVDPEESTLF</sequence>
<proteinExistence type="predicted"/>